<feature type="compositionally biased region" description="Polar residues" evidence="1">
    <location>
        <begin position="119"/>
        <end position="134"/>
    </location>
</feature>
<accession>A0A7K1SHL9</accession>
<proteinExistence type="predicted"/>
<protein>
    <submittedName>
        <fullName evidence="2">Uncharacterized protein</fullName>
    </submittedName>
</protein>
<dbReference type="AlphaFoldDB" id="A0A7K1SHL9"/>
<evidence type="ECO:0000313" key="3">
    <source>
        <dbReference type="Proteomes" id="UP000436006"/>
    </source>
</evidence>
<evidence type="ECO:0000313" key="2">
    <source>
        <dbReference type="EMBL" id="MVM33253.1"/>
    </source>
</evidence>
<dbReference type="Gene3D" id="1.10.10.10">
    <property type="entry name" value="Winged helix-like DNA-binding domain superfamily/Winged helix DNA-binding domain"/>
    <property type="match status" value="1"/>
</dbReference>
<dbReference type="Proteomes" id="UP000436006">
    <property type="component" value="Unassembled WGS sequence"/>
</dbReference>
<comment type="caution">
    <text evidence="2">The sequence shown here is derived from an EMBL/GenBank/DDBJ whole genome shotgun (WGS) entry which is preliminary data.</text>
</comment>
<feature type="region of interest" description="Disordered" evidence="1">
    <location>
        <begin position="114"/>
        <end position="142"/>
    </location>
</feature>
<reference evidence="2 3" key="1">
    <citation type="submission" date="2019-12" db="EMBL/GenBank/DDBJ databases">
        <title>Spirosoma sp. HMF4905 genome sequencing and assembly.</title>
        <authorList>
            <person name="Kang H."/>
            <person name="Cha I."/>
            <person name="Kim H."/>
            <person name="Joh K."/>
        </authorList>
    </citation>
    <scope>NUCLEOTIDE SEQUENCE [LARGE SCALE GENOMIC DNA]</scope>
    <source>
        <strain evidence="2 3">HMF4905</strain>
    </source>
</reference>
<dbReference type="RefSeq" id="WP_157587969.1">
    <property type="nucleotide sequence ID" value="NZ_WPIN01000010.1"/>
</dbReference>
<dbReference type="EMBL" id="WPIN01000010">
    <property type="protein sequence ID" value="MVM33253.1"/>
    <property type="molecule type" value="Genomic_DNA"/>
</dbReference>
<organism evidence="2 3">
    <name type="scientific">Spirosoma arboris</name>
    <dbReference type="NCBI Taxonomy" id="2682092"/>
    <lineage>
        <taxon>Bacteria</taxon>
        <taxon>Pseudomonadati</taxon>
        <taxon>Bacteroidota</taxon>
        <taxon>Cytophagia</taxon>
        <taxon>Cytophagales</taxon>
        <taxon>Cytophagaceae</taxon>
        <taxon>Spirosoma</taxon>
    </lineage>
</organism>
<name>A0A7K1SHL9_9BACT</name>
<sequence length="307" mass="34714">MTDLRLTPGILSLKQTPAEKLLLAYICQQAVLANGQCTDSNIVLAEALGMHHQTVSTLVTRLSEATLLETTTQASQANRRILMPIGELLAGYERLTHSTQSDYERFAHSTQADYERLTHSTSSDYPSKPDSTQPDYERITHSPARRCPITDIDITHQGENYPVVTAATIKRLYKTDRQQFEEVMTRLEVSAKNDSSMSGRCMSMALKVQALVDTYPADHFKKLALSQFLSAHRPKRLCPVTDVDITHQRPNCRFVTILTLKNLIRTDRPAFDQLVSRFLHRDQFSESVSMKTHLLAERVRQVGNTQV</sequence>
<dbReference type="InterPro" id="IPR036388">
    <property type="entry name" value="WH-like_DNA-bd_sf"/>
</dbReference>
<keyword evidence="3" id="KW-1185">Reference proteome</keyword>
<evidence type="ECO:0000256" key="1">
    <source>
        <dbReference type="SAM" id="MobiDB-lite"/>
    </source>
</evidence>
<gene>
    <name evidence="2" type="ORF">GO755_24650</name>
</gene>